<dbReference type="InterPro" id="IPR002401">
    <property type="entry name" value="Cyt_P450_E_grp-I"/>
</dbReference>
<dbReference type="GO" id="GO:0020037">
    <property type="term" value="F:heme binding"/>
    <property type="evidence" value="ECO:0007669"/>
    <property type="project" value="InterPro"/>
</dbReference>
<name>A0A9Q0YL22_HOLLE</name>
<keyword evidence="13 23" id="KW-0472">Membrane</keyword>
<evidence type="ECO:0000256" key="22">
    <source>
        <dbReference type="RuleBase" id="RU000461"/>
    </source>
</evidence>
<dbReference type="OrthoDB" id="3934656at2759"/>
<keyword evidence="5 21" id="KW-0349">Heme</keyword>
<evidence type="ECO:0000256" key="20">
    <source>
        <dbReference type="ARBA" id="ARBA00044342"/>
    </source>
</evidence>
<evidence type="ECO:0000256" key="14">
    <source>
        <dbReference type="ARBA" id="ARBA00044040"/>
    </source>
</evidence>
<evidence type="ECO:0000256" key="19">
    <source>
        <dbReference type="ARBA" id="ARBA00044304"/>
    </source>
</evidence>
<evidence type="ECO:0000256" key="3">
    <source>
        <dbReference type="ARBA" id="ARBA00004586"/>
    </source>
</evidence>
<comment type="subcellular location">
    <subcellularLocation>
        <location evidence="1">Endomembrane system</location>
        <topology evidence="1">Peripheral membrane protein</topology>
    </subcellularLocation>
    <subcellularLocation>
        <location evidence="3">Endoplasmic reticulum membrane</location>
    </subcellularLocation>
    <subcellularLocation>
        <location evidence="2">Microsome membrane</location>
    </subcellularLocation>
</comment>
<evidence type="ECO:0000256" key="18">
    <source>
        <dbReference type="ARBA" id="ARBA00044282"/>
    </source>
</evidence>
<evidence type="ECO:0000256" key="1">
    <source>
        <dbReference type="ARBA" id="ARBA00004184"/>
    </source>
</evidence>
<dbReference type="GO" id="GO:0005506">
    <property type="term" value="F:iron ion binding"/>
    <property type="evidence" value="ECO:0007669"/>
    <property type="project" value="InterPro"/>
</dbReference>
<dbReference type="PROSITE" id="PS00086">
    <property type="entry name" value="CYTOCHROME_P450"/>
    <property type="match status" value="1"/>
</dbReference>
<dbReference type="PRINTS" id="PR00463">
    <property type="entry name" value="EP450I"/>
</dbReference>
<comment type="cofactor">
    <cofactor evidence="21">
        <name>heme</name>
        <dbReference type="ChEBI" id="CHEBI:30413"/>
    </cofactor>
</comment>
<dbReference type="GO" id="GO:0005789">
    <property type="term" value="C:endoplasmic reticulum membrane"/>
    <property type="evidence" value="ECO:0007669"/>
    <property type="project" value="UniProtKB-SubCell"/>
</dbReference>
<proteinExistence type="inferred from homology"/>
<evidence type="ECO:0000256" key="15">
    <source>
        <dbReference type="ARBA" id="ARBA00044116"/>
    </source>
</evidence>
<evidence type="ECO:0000256" key="17">
    <source>
        <dbReference type="ARBA" id="ARBA00044265"/>
    </source>
</evidence>
<comment type="caution">
    <text evidence="24">The sequence shown here is derived from an EMBL/GenBank/DDBJ whole genome shotgun (WGS) entry which is preliminary data.</text>
</comment>
<dbReference type="GO" id="GO:0008289">
    <property type="term" value="F:lipid binding"/>
    <property type="evidence" value="ECO:0007669"/>
    <property type="project" value="UniProtKB-KW"/>
</dbReference>
<keyword evidence="25" id="KW-1185">Reference proteome</keyword>
<evidence type="ECO:0000256" key="12">
    <source>
        <dbReference type="ARBA" id="ARBA00023121"/>
    </source>
</evidence>
<dbReference type="GO" id="GO:0008202">
    <property type="term" value="P:steroid metabolic process"/>
    <property type="evidence" value="ECO:0007669"/>
    <property type="project" value="UniProtKB-ARBA"/>
</dbReference>
<sequence>MGLVSTILSSLDITTVLLGIAVFLIVSWLFRLRHQNLPPGPRGYPIVGNIPYFASCKKEFPEALMELSKQYGNVIFVSFGASKAVVLNDINSIQEAMNHPDLQDRPKQSPGMAEKFAKITGGKSEGIAMASGKAWKYQRKFLINTFRGFGIGKSSFEDAVAMEADAMIKVMREKKDVPFDPQIMLSNALSNIICSVTFGKRFEYNDPKFDRLLSLVLRQFEVMGSATVLAAFPILSRFEFGPIKEVLKNVKEFVQFFQSIINNHKSSFNEKDINDIIDAYLSEILSSDRTGSPDPEVFNERNLGAVVADLFFAGIDSSVSSLRWALVYFIINPHLQAQFQEELDRVVGRDRMPRWENRTKLPFVEATIAEVQRIGTVAAIGGTHAASKDVNIFGYTIPDGIAVIPNVYAVMRDPELWPEPLEFRPQRFLDEKGNVCKPDYFIPFNTGPRQCPGEQLAKMELFIFLTHLLHRFTFFKPENSPPPSTDGKMGITFKPPPFEMCFKERDE</sequence>
<dbReference type="Pfam" id="PF00067">
    <property type="entry name" value="p450"/>
    <property type="match status" value="1"/>
</dbReference>
<evidence type="ECO:0000256" key="21">
    <source>
        <dbReference type="PIRSR" id="PIRSR602401-1"/>
    </source>
</evidence>
<keyword evidence="23" id="KW-0812">Transmembrane</keyword>
<dbReference type="PRINTS" id="PR01686">
    <property type="entry name" value="EP450ICYP2D"/>
</dbReference>
<evidence type="ECO:0000313" key="24">
    <source>
        <dbReference type="EMBL" id="KAJ8020776.1"/>
    </source>
</evidence>
<dbReference type="FunFam" id="1.10.630.10:FF:000049">
    <property type="entry name" value="steroid 21-hydroxylase isoform X1"/>
    <property type="match status" value="1"/>
</dbReference>
<dbReference type="PANTHER" id="PTHR24300">
    <property type="entry name" value="CYTOCHROME P450 508A4-RELATED"/>
    <property type="match status" value="1"/>
</dbReference>
<dbReference type="InterPro" id="IPR001128">
    <property type="entry name" value="Cyt_P450"/>
</dbReference>
<dbReference type="InterPro" id="IPR036396">
    <property type="entry name" value="Cyt_P450_sf"/>
</dbReference>
<keyword evidence="23" id="KW-1133">Transmembrane helix</keyword>
<comment type="similarity">
    <text evidence="4 22">Belongs to the cytochrome P450 family.</text>
</comment>
<evidence type="ECO:0000256" key="23">
    <source>
        <dbReference type="SAM" id="Phobius"/>
    </source>
</evidence>
<dbReference type="Proteomes" id="UP001152320">
    <property type="component" value="Chromosome 22"/>
</dbReference>
<evidence type="ECO:0000256" key="5">
    <source>
        <dbReference type="ARBA" id="ARBA00022617"/>
    </source>
</evidence>
<keyword evidence="7" id="KW-0256">Endoplasmic reticulum</keyword>
<dbReference type="AlphaFoldDB" id="A0A9Q0YL22"/>
<evidence type="ECO:0000256" key="13">
    <source>
        <dbReference type="ARBA" id="ARBA00023136"/>
    </source>
</evidence>
<evidence type="ECO:0000256" key="4">
    <source>
        <dbReference type="ARBA" id="ARBA00010617"/>
    </source>
</evidence>
<reference evidence="24" key="1">
    <citation type="submission" date="2021-10" db="EMBL/GenBank/DDBJ databases">
        <title>Tropical sea cucumber genome reveals ecological adaptation and Cuvierian tubules defense mechanism.</title>
        <authorList>
            <person name="Chen T."/>
        </authorList>
    </citation>
    <scope>NUCLEOTIDE SEQUENCE</scope>
    <source>
        <strain evidence="24">Nanhai2018</strain>
        <tissue evidence="24">Muscle</tissue>
    </source>
</reference>
<evidence type="ECO:0000256" key="7">
    <source>
        <dbReference type="ARBA" id="ARBA00022824"/>
    </source>
</evidence>
<protein>
    <recommendedName>
        <fullName evidence="15">Steroid 21-hydroxylase</fullName>
        <ecNumber evidence="14">1.14.14.16</ecNumber>
    </recommendedName>
    <alternativeName>
        <fullName evidence="19">21-OHase</fullName>
    </alternativeName>
    <alternativeName>
        <fullName evidence="16">Cytochrome P-450c21</fullName>
    </alternativeName>
    <alternativeName>
        <fullName evidence="20">Cytochrome P450 21</fullName>
    </alternativeName>
    <alternativeName>
        <fullName evidence="18">Cytochrome P450 XXI</fullName>
    </alternativeName>
    <alternativeName>
        <fullName evidence="17">Cytochrome P450-C21</fullName>
    </alternativeName>
</protein>
<dbReference type="InterPro" id="IPR017972">
    <property type="entry name" value="Cyt_P450_CS"/>
</dbReference>
<keyword evidence="11 22" id="KW-0503">Monooxygenase</keyword>
<keyword evidence="10 21" id="KW-0408">Iron</keyword>
<dbReference type="EMBL" id="JAIZAY010000022">
    <property type="protein sequence ID" value="KAJ8020776.1"/>
    <property type="molecule type" value="Genomic_DNA"/>
</dbReference>
<dbReference type="PANTHER" id="PTHR24300:SF417">
    <property type="entry name" value="CYTOCHROME P450 508B1-RELATED"/>
    <property type="match status" value="1"/>
</dbReference>
<dbReference type="GO" id="GO:0008610">
    <property type="term" value="P:lipid biosynthetic process"/>
    <property type="evidence" value="ECO:0007669"/>
    <property type="project" value="UniProtKB-ARBA"/>
</dbReference>
<keyword evidence="8" id="KW-0492">Microsome</keyword>
<dbReference type="InterPro" id="IPR008069">
    <property type="entry name" value="Cyt_P450_E_grp-I_CYP2D-like"/>
</dbReference>
<evidence type="ECO:0000256" key="8">
    <source>
        <dbReference type="ARBA" id="ARBA00022848"/>
    </source>
</evidence>
<keyword evidence="6 21" id="KW-0479">Metal-binding</keyword>
<accession>A0A9Q0YL22</accession>
<dbReference type="InterPro" id="IPR050182">
    <property type="entry name" value="Cytochrome_P450_fam2"/>
</dbReference>
<feature type="binding site" description="axial binding residue" evidence="21">
    <location>
        <position position="451"/>
    </location>
    <ligand>
        <name>heme</name>
        <dbReference type="ChEBI" id="CHEBI:30413"/>
    </ligand>
    <ligandPart>
        <name>Fe</name>
        <dbReference type="ChEBI" id="CHEBI:18248"/>
    </ligandPart>
</feature>
<evidence type="ECO:0000256" key="16">
    <source>
        <dbReference type="ARBA" id="ARBA00044217"/>
    </source>
</evidence>
<organism evidence="24 25">
    <name type="scientific">Holothuria leucospilota</name>
    <name type="common">Black long sea cucumber</name>
    <name type="synonym">Mertensiothuria leucospilota</name>
    <dbReference type="NCBI Taxonomy" id="206669"/>
    <lineage>
        <taxon>Eukaryota</taxon>
        <taxon>Metazoa</taxon>
        <taxon>Echinodermata</taxon>
        <taxon>Eleutherozoa</taxon>
        <taxon>Echinozoa</taxon>
        <taxon>Holothuroidea</taxon>
        <taxon>Aspidochirotacea</taxon>
        <taxon>Aspidochirotida</taxon>
        <taxon>Holothuriidae</taxon>
        <taxon>Holothuria</taxon>
    </lineage>
</organism>
<dbReference type="SUPFAM" id="SSF48264">
    <property type="entry name" value="Cytochrome P450"/>
    <property type="match status" value="1"/>
</dbReference>
<dbReference type="PRINTS" id="PR00385">
    <property type="entry name" value="P450"/>
</dbReference>
<evidence type="ECO:0000256" key="11">
    <source>
        <dbReference type="ARBA" id="ARBA00023033"/>
    </source>
</evidence>
<dbReference type="Gene3D" id="1.10.630.10">
    <property type="entry name" value="Cytochrome P450"/>
    <property type="match status" value="1"/>
</dbReference>
<keyword evidence="12" id="KW-0446">Lipid-binding</keyword>
<dbReference type="GO" id="GO:0004509">
    <property type="term" value="F:steroid 21-monooxygenase activity"/>
    <property type="evidence" value="ECO:0007669"/>
    <property type="project" value="UniProtKB-EC"/>
</dbReference>
<dbReference type="EC" id="1.14.14.16" evidence="14"/>
<evidence type="ECO:0000256" key="6">
    <source>
        <dbReference type="ARBA" id="ARBA00022723"/>
    </source>
</evidence>
<evidence type="ECO:0000256" key="2">
    <source>
        <dbReference type="ARBA" id="ARBA00004524"/>
    </source>
</evidence>
<evidence type="ECO:0000256" key="9">
    <source>
        <dbReference type="ARBA" id="ARBA00023002"/>
    </source>
</evidence>
<keyword evidence="9 22" id="KW-0560">Oxidoreductase</keyword>
<feature type="transmembrane region" description="Helical" evidence="23">
    <location>
        <begin position="6"/>
        <end position="30"/>
    </location>
</feature>
<evidence type="ECO:0000313" key="25">
    <source>
        <dbReference type="Proteomes" id="UP001152320"/>
    </source>
</evidence>
<evidence type="ECO:0000256" key="10">
    <source>
        <dbReference type="ARBA" id="ARBA00023004"/>
    </source>
</evidence>
<gene>
    <name evidence="24" type="ORF">HOLleu_40456</name>
</gene>